<evidence type="ECO:0000259" key="7">
    <source>
        <dbReference type="Pfam" id="PF04316"/>
    </source>
</evidence>
<evidence type="ECO:0000313" key="9">
    <source>
        <dbReference type="Proteomes" id="UP000809829"/>
    </source>
</evidence>
<keyword evidence="8" id="KW-0282">Flagellum</keyword>
<evidence type="ECO:0000256" key="5">
    <source>
        <dbReference type="ARBA" id="ARBA00023015"/>
    </source>
</evidence>
<name>A0ABS2QYG5_9BACI</name>
<dbReference type="EMBL" id="JAFBFC010000007">
    <property type="protein sequence ID" value="MBM7704462.1"/>
    <property type="molecule type" value="Genomic_DNA"/>
</dbReference>
<evidence type="ECO:0000256" key="4">
    <source>
        <dbReference type="ARBA" id="ARBA00022795"/>
    </source>
</evidence>
<keyword evidence="5" id="KW-0805">Transcription regulation</keyword>
<keyword evidence="8" id="KW-0969">Cilium</keyword>
<dbReference type="InterPro" id="IPR007412">
    <property type="entry name" value="FlgM"/>
</dbReference>
<keyword evidence="6" id="KW-0804">Transcription</keyword>
<gene>
    <name evidence="8" type="ORF">JOC83_003319</name>
</gene>
<keyword evidence="3" id="KW-0678">Repressor</keyword>
<proteinExistence type="inferred from homology"/>
<dbReference type="Pfam" id="PF04316">
    <property type="entry name" value="FlgM"/>
    <property type="match status" value="1"/>
</dbReference>
<organism evidence="8 9">
    <name type="scientific">Priestia iocasae</name>
    <dbReference type="NCBI Taxonomy" id="2291674"/>
    <lineage>
        <taxon>Bacteria</taxon>
        <taxon>Bacillati</taxon>
        <taxon>Bacillota</taxon>
        <taxon>Bacilli</taxon>
        <taxon>Bacillales</taxon>
        <taxon>Bacillaceae</taxon>
        <taxon>Priestia</taxon>
    </lineage>
</organism>
<keyword evidence="8" id="KW-0966">Cell projection</keyword>
<sequence length="88" mass="10451">MKINGYGSFNINPYKKQMDKQYKMDKTNDKQDKVEISAHGKEMQHVNEFTTERQRKVEELKKQIQQGTYEVKPSNIAKSMVDFYTKNN</sequence>
<dbReference type="Gene3D" id="6.10.140.30">
    <property type="entry name" value="Anti-sigma-28 factor FlgM"/>
    <property type="match status" value="1"/>
</dbReference>
<evidence type="ECO:0000256" key="3">
    <source>
        <dbReference type="ARBA" id="ARBA00022491"/>
    </source>
</evidence>
<dbReference type="SUPFAM" id="SSF101498">
    <property type="entry name" value="Anti-sigma factor FlgM"/>
    <property type="match status" value="1"/>
</dbReference>
<comment type="caution">
    <text evidence="8">The sequence shown here is derived from an EMBL/GenBank/DDBJ whole genome shotgun (WGS) entry which is preliminary data.</text>
</comment>
<dbReference type="NCBIfam" id="TIGR03824">
    <property type="entry name" value="FlgM_jcvi"/>
    <property type="match status" value="1"/>
</dbReference>
<dbReference type="Proteomes" id="UP000809829">
    <property type="component" value="Unassembled WGS sequence"/>
</dbReference>
<reference evidence="8 9" key="1">
    <citation type="submission" date="2021-01" db="EMBL/GenBank/DDBJ databases">
        <title>Genomic Encyclopedia of Type Strains, Phase IV (KMG-IV): sequencing the most valuable type-strain genomes for metagenomic binning, comparative biology and taxonomic classification.</title>
        <authorList>
            <person name="Goeker M."/>
        </authorList>
    </citation>
    <scope>NUCLEOTIDE SEQUENCE [LARGE SCALE GENOMIC DNA]</scope>
    <source>
        <strain evidence="8 9">DSM 104297</strain>
    </source>
</reference>
<dbReference type="RefSeq" id="WP_205188467.1">
    <property type="nucleotide sequence ID" value="NZ_JAFBFC010000007.1"/>
</dbReference>
<protein>
    <recommendedName>
        <fullName evidence="2">Negative regulator of flagellin synthesis</fullName>
    </recommendedName>
</protein>
<keyword evidence="9" id="KW-1185">Reference proteome</keyword>
<comment type="similarity">
    <text evidence="1">Belongs to the FlgM family.</text>
</comment>
<feature type="domain" description="Anti-sigma-28 factor FlgM C-terminal" evidence="7">
    <location>
        <begin position="32"/>
        <end position="82"/>
    </location>
</feature>
<keyword evidence="4" id="KW-1005">Bacterial flagellum biogenesis</keyword>
<accession>A0ABS2QYG5</accession>
<evidence type="ECO:0000256" key="1">
    <source>
        <dbReference type="ARBA" id="ARBA00005322"/>
    </source>
</evidence>
<dbReference type="InterPro" id="IPR035890">
    <property type="entry name" value="Anti-sigma-28_factor_FlgM_sf"/>
</dbReference>
<dbReference type="InterPro" id="IPR031316">
    <property type="entry name" value="FlgM_C"/>
</dbReference>
<evidence type="ECO:0000313" key="8">
    <source>
        <dbReference type="EMBL" id="MBM7704462.1"/>
    </source>
</evidence>
<evidence type="ECO:0000256" key="6">
    <source>
        <dbReference type="ARBA" id="ARBA00023163"/>
    </source>
</evidence>
<evidence type="ECO:0000256" key="2">
    <source>
        <dbReference type="ARBA" id="ARBA00017823"/>
    </source>
</evidence>